<keyword evidence="13 14" id="KW-0464">Manganese</keyword>
<dbReference type="EC" id="3.1.26.4" evidence="6 14"/>
<feature type="region of interest" description="Disordered" evidence="17">
    <location>
        <begin position="107"/>
        <end position="137"/>
    </location>
</feature>
<evidence type="ECO:0000259" key="18">
    <source>
        <dbReference type="PROSITE" id="PS51975"/>
    </source>
</evidence>
<dbReference type="Gene3D" id="1.10.10.460">
    <property type="entry name" value="Ribonuclease hii. Domain 2"/>
    <property type="match status" value="1"/>
</dbReference>
<comment type="subcellular location">
    <subcellularLocation>
        <location evidence="4 14">Cytoplasm</location>
    </subcellularLocation>
</comment>
<dbReference type="STRING" id="1230458.C484_14693"/>
<evidence type="ECO:0000256" key="9">
    <source>
        <dbReference type="ARBA" id="ARBA00022722"/>
    </source>
</evidence>
<feature type="binding site" evidence="14 15">
    <location>
        <position position="24"/>
    </location>
    <ligand>
        <name>a divalent metal cation</name>
        <dbReference type="ChEBI" id="CHEBI:60240"/>
    </ligand>
</feature>
<dbReference type="PANTHER" id="PTHR10954">
    <property type="entry name" value="RIBONUCLEASE H2 SUBUNIT A"/>
    <property type="match status" value="1"/>
</dbReference>
<dbReference type="PROSITE" id="PS51975">
    <property type="entry name" value="RNASE_H_2"/>
    <property type="match status" value="1"/>
</dbReference>
<sequence>MDRKNATVYRSATDPRRMPFGVDEAGKGPALGSMFAAAVHVETDAALPEGIADSKRLAPARRDELADTLRADDRIGIGLAEITPAQIDDPETDMNSLTVRAHAQAIESLSKENENKDENENENKDENENENEFSADPLTGLCDACDTDADRFARRVTDACTLELELDARHGADENSPIVGAASIVAKVARDAHVETIADEFGSVGSGYPSDPTTREFLERYVDEHGELPPVARASWATCEDVLAAAEQTGLGQF</sequence>
<accession>L9ZTI0</accession>
<dbReference type="GO" id="GO:0004523">
    <property type="term" value="F:RNA-DNA hybrid ribonuclease activity"/>
    <property type="evidence" value="ECO:0007669"/>
    <property type="project" value="UniProtKB-UniRule"/>
</dbReference>
<evidence type="ECO:0000256" key="8">
    <source>
        <dbReference type="ARBA" id="ARBA00022490"/>
    </source>
</evidence>
<dbReference type="CDD" id="cd07180">
    <property type="entry name" value="RNase_HII_archaea_like"/>
    <property type="match status" value="1"/>
</dbReference>
<dbReference type="HAMAP" id="MF_00052_A">
    <property type="entry name" value="RNase_HII_A"/>
    <property type="match status" value="1"/>
</dbReference>
<evidence type="ECO:0000256" key="16">
    <source>
        <dbReference type="RuleBase" id="RU003515"/>
    </source>
</evidence>
<dbReference type="InterPro" id="IPR024567">
    <property type="entry name" value="RNase_HII/HIII_dom"/>
</dbReference>
<keyword evidence="12 14" id="KW-0378">Hydrolase</keyword>
<comment type="cofactor">
    <cofactor evidence="14 15">
        <name>Mn(2+)</name>
        <dbReference type="ChEBI" id="CHEBI:29035"/>
    </cofactor>
    <cofactor evidence="14 15">
        <name>Mg(2+)</name>
        <dbReference type="ChEBI" id="CHEBI:18420"/>
    </cofactor>
    <text evidence="14 15">Manganese or magnesium. Binds 1 divalent metal ion per monomer in the absence of substrate. May bind a second metal ion after substrate binding.</text>
</comment>
<feature type="compositionally biased region" description="Basic and acidic residues" evidence="17">
    <location>
        <begin position="109"/>
        <end position="126"/>
    </location>
</feature>
<evidence type="ECO:0000256" key="3">
    <source>
        <dbReference type="ARBA" id="ARBA00004065"/>
    </source>
</evidence>
<feature type="domain" description="RNase H type-2" evidence="18">
    <location>
        <begin position="17"/>
        <end position="248"/>
    </location>
</feature>
<evidence type="ECO:0000256" key="13">
    <source>
        <dbReference type="ARBA" id="ARBA00023211"/>
    </source>
</evidence>
<evidence type="ECO:0000256" key="1">
    <source>
        <dbReference type="ARBA" id="ARBA00000077"/>
    </source>
</evidence>
<dbReference type="EMBL" id="AOIL01000050">
    <property type="protein sequence ID" value="ELY88852.1"/>
    <property type="molecule type" value="Genomic_DNA"/>
</dbReference>
<dbReference type="SUPFAM" id="SSF53098">
    <property type="entry name" value="Ribonuclease H-like"/>
    <property type="match status" value="1"/>
</dbReference>
<dbReference type="Gene3D" id="3.30.420.10">
    <property type="entry name" value="Ribonuclease H-like superfamily/Ribonuclease H"/>
    <property type="match status" value="1"/>
</dbReference>
<dbReference type="InterPro" id="IPR012337">
    <property type="entry name" value="RNaseH-like_sf"/>
</dbReference>
<gene>
    <name evidence="14 19" type="primary">rnhB</name>
    <name evidence="19" type="ORF">C484_14693</name>
</gene>
<name>L9ZTI0_9EURY</name>
<evidence type="ECO:0000256" key="11">
    <source>
        <dbReference type="ARBA" id="ARBA00022759"/>
    </source>
</evidence>
<dbReference type="PATRIC" id="fig|1230458.4.peg.2968"/>
<dbReference type="Proteomes" id="UP000011648">
    <property type="component" value="Unassembled WGS sequence"/>
</dbReference>
<proteinExistence type="inferred from homology"/>
<dbReference type="GO" id="GO:0043137">
    <property type="term" value="P:DNA replication, removal of RNA primer"/>
    <property type="evidence" value="ECO:0007669"/>
    <property type="project" value="TreeGrafter"/>
</dbReference>
<evidence type="ECO:0000256" key="4">
    <source>
        <dbReference type="ARBA" id="ARBA00004496"/>
    </source>
</evidence>
<keyword evidence="9 14" id="KW-0540">Nuclease</keyword>
<evidence type="ECO:0000256" key="2">
    <source>
        <dbReference type="ARBA" id="ARBA00001946"/>
    </source>
</evidence>
<dbReference type="FunFam" id="1.10.10.460:FF:000001">
    <property type="entry name" value="Ribonuclease"/>
    <property type="match status" value="1"/>
</dbReference>
<comment type="catalytic activity">
    <reaction evidence="1 14 15 16">
        <text>Endonucleolytic cleavage to 5'-phosphomonoester.</text>
        <dbReference type="EC" id="3.1.26.4"/>
    </reaction>
</comment>
<dbReference type="NCBIfam" id="TIGR00729">
    <property type="entry name" value="ribonuclease HII"/>
    <property type="match status" value="1"/>
</dbReference>
<feature type="binding site" evidence="14 15">
    <location>
        <position position="143"/>
    </location>
    <ligand>
        <name>a divalent metal cation</name>
        <dbReference type="ChEBI" id="CHEBI:60240"/>
    </ligand>
</feature>
<dbReference type="GO" id="GO:0003723">
    <property type="term" value="F:RNA binding"/>
    <property type="evidence" value="ECO:0007669"/>
    <property type="project" value="UniProtKB-UniRule"/>
</dbReference>
<evidence type="ECO:0000256" key="6">
    <source>
        <dbReference type="ARBA" id="ARBA00012180"/>
    </source>
</evidence>
<comment type="function">
    <text evidence="3 14 16">Endonuclease that specifically degrades the RNA of RNA-DNA hybrids.</text>
</comment>
<evidence type="ECO:0000313" key="19">
    <source>
        <dbReference type="EMBL" id="ELY88852.1"/>
    </source>
</evidence>
<comment type="caution">
    <text evidence="19">The sequence shown here is derived from an EMBL/GenBank/DDBJ whole genome shotgun (WGS) entry which is preliminary data.</text>
</comment>
<dbReference type="GO" id="GO:0005737">
    <property type="term" value="C:cytoplasm"/>
    <property type="evidence" value="ECO:0007669"/>
    <property type="project" value="UniProtKB-SubCell"/>
</dbReference>
<dbReference type="GO" id="GO:0032299">
    <property type="term" value="C:ribonuclease H2 complex"/>
    <property type="evidence" value="ECO:0007669"/>
    <property type="project" value="TreeGrafter"/>
</dbReference>
<keyword evidence="11 14" id="KW-0255">Endonuclease</keyword>
<evidence type="ECO:0000256" key="17">
    <source>
        <dbReference type="SAM" id="MobiDB-lite"/>
    </source>
</evidence>
<reference evidence="19 20" key="1">
    <citation type="journal article" date="2014" name="PLoS Genet.">
        <title>Phylogenetically driven sequencing of extremely halophilic archaea reveals strategies for static and dynamic osmo-response.</title>
        <authorList>
            <person name="Becker E.A."/>
            <person name="Seitzer P.M."/>
            <person name="Tritt A."/>
            <person name="Larsen D."/>
            <person name="Krusor M."/>
            <person name="Yao A.I."/>
            <person name="Wu D."/>
            <person name="Madern D."/>
            <person name="Eisen J.A."/>
            <person name="Darling A.E."/>
            <person name="Facciotti M.T."/>
        </authorList>
    </citation>
    <scope>NUCLEOTIDE SEQUENCE [LARGE SCALE GENOMIC DNA]</scope>
    <source>
        <strain evidence="19 20">DSM 12281</strain>
    </source>
</reference>
<dbReference type="InterPro" id="IPR001352">
    <property type="entry name" value="RNase_HII/HIII"/>
</dbReference>
<evidence type="ECO:0000256" key="5">
    <source>
        <dbReference type="ARBA" id="ARBA00007383"/>
    </source>
</evidence>
<dbReference type="Pfam" id="PF01351">
    <property type="entry name" value="RNase_HII"/>
    <property type="match status" value="1"/>
</dbReference>
<feature type="binding site" evidence="14 15">
    <location>
        <position position="23"/>
    </location>
    <ligand>
        <name>a divalent metal cation</name>
        <dbReference type="ChEBI" id="CHEBI:60240"/>
    </ligand>
</feature>
<keyword evidence="20" id="KW-1185">Reference proteome</keyword>
<protein>
    <recommendedName>
        <fullName evidence="7 14">Ribonuclease HII</fullName>
        <shortName evidence="14">RNase HII</shortName>
        <ecNumber evidence="6 14">3.1.26.4</ecNumber>
    </recommendedName>
</protein>
<dbReference type="AlphaFoldDB" id="L9ZTI0"/>
<dbReference type="InterPro" id="IPR023160">
    <property type="entry name" value="RNase_HII_hlx-loop-hlx_cap_dom"/>
</dbReference>
<comment type="similarity">
    <text evidence="5 14 16">Belongs to the RNase HII family.</text>
</comment>
<dbReference type="GO" id="GO:0006298">
    <property type="term" value="P:mismatch repair"/>
    <property type="evidence" value="ECO:0007669"/>
    <property type="project" value="TreeGrafter"/>
</dbReference>
<evidence type="ECO:0000256" key="15">
    <source>
        <dbReference type="PROSITE-ProRule" id="PRU01319"/>
    </source>
</evidence>
<dbReference type="InterPro" id="IPR020787">
    <property type="entry name" value="RNase_HII_arc"/>
</dbReference>
<dbReference type="PANTHER" id="PTHR10954:SF23">
    <property type="entry name" value="RIBONUCLEASE"/>
    <property type="match status" value="1"/>
</dbReference>
<dbReference type="InterPro" id="IPR036397">
    <property type="entry name" value="RNaseH_sf"/>
</dbReference>
<dbReference type="GO" id="GO:0030145">
    <property type="term" value="F:manganese ion binding"/>
    <property type="evidence" value="ECO:0007669"/>
    <property type="project" value="UniProtKB-UniRule"/>
</dbReference>
<comment type="cofactor">
    <cofactor evidence="2">
        <name>Mg(2+)</name>
        <dbReference type="ChEBI" id="CHEBI:18420"/>
    </cofactor>
</comment>
<keyword evidence="10 14" id="KW-0479">Metal-binding</keyword>
<evidence type="ECO:0000313" key="20">
    <source>
        <dbReference type="Proteomes" id="UP000011648"/>
    </source>
</evidence>
<evidence type="ECO:0000256" key="12">
    <source>
        <dbReference type="ARBA" id="ARBA00022801"/>
    </source>
</evidence>
<dbReference type="InterPro" id="IPR004649">
    <property type="entry name" value="RNase_H2_suA"/>
</dbReference>
<evidence type="ECO:0000256" key="10">
    <source>
        <dbReference type="ARBA" id="ARBA00022723"/>
    </source>
</evidence>
<organism evidence="19 20">
    <name type="scientific">Natrialba taiwanensis DSM 12281</name>
    <dbReference type="NCBI Taxonomy" id="1230458"/>
    <lineage>
        <taxon>Archaea</taxon>
        <taxon>Methanobacteriati</taxon>
        <taxon>Methanobacteriota</taxon>
        <taxon>Stenosarchaea group</taxon>
        <taxon>Halobacteria</taxon>
        <taxon>Halobacteriales</taxon>
        <taxon>Natrialbaceae</taxon>
        <taxon>Natrialba</taxon>
    </lineage>
</organism>
<evidence type="ECO:0000256" key="7">
    <source>
        <dbReference type="ARBA" id="ARBA00019179"/>
    </source>
</evidence>
<evidence type="ECO:0000256" key="14">
    <source>
        <dbReference type="HAMAP-Rule" id="MF_00052"/>
    </source>
</evidence>
<keyword evidence="8 14" id="KW-0963">Cytoplasm</keyword>